<keyword evidence="2" id="KW-1185">Reference proteome</keyword>
<reference evidence="2" key="1">
    <citation type="submission" date="2011-05" db="EMBL/GenBank/DDBJ databases">
        <authorList>
            <person name="Richards S.R."/>
            <person name="Qu J."/>
            <person name="Jiang H."/>
            <person name="Jhangiani S.N."/>
            <person name="Agravi P."/>
            <person name="Goodspeed R."/>
            <person name="Gross S."/>
            <person name="Mandapat C."/>
            <person name="Jackson L."/>
            <person name="Mathew T."/>
            <person name="Pu L."/>
            <person name="Thornton R."/>
            <person name="Saada N."/>
            <person name="Wilczek-Boney K.B."/>
            <person name="Lee S."/>
            <person name="Kovar C."/>
            <person name="Wu Y."/>
            <person name="Scherer S.E."/>
            <person name="Worley K.C."/>
            <person name="Muzny D.M."/>
            <person name="Gibbs R."/>
        </authorList>
    </citation>
    <scope>NUCLEOTIDE SEQUENCE</scope>
    <source>
        <strain evidence="2">Brora</strain>
    </source>
</reference>
<name>T1JP53_STRMM</name>
<reference evidence="1" key="2">
    <citation type="submission" date="2015-02" db="UniProtKB">
        <authorList>
            <consortium name="EnsemblMetazoa"/>
        </authorList>
    </citation>
    <scope>IDENTIFICATION</scope>
</reference>
<dbReference type="AlphaFoldDB" id="T1JP53"/>
<sequence length="88" mass="10134">MAALSIYFTLLAESYGKRLASTKFSYPLCMCQEKKTPSLIFFLETLFQHCSVFNKLTEEFGTPSIDLFASRLNFKLKIFYSWAPDPEA</sequence>
<dbReference type="Proteomes" id="UP000014500">
    <property type="component" value="Unassembled WGS sequence"/>
</dbReference>
<evidence type="ECO:0000313" key="1">
    <source>
        <dbReference type="EnsemblMetazoa" id="SMAR015629-PA"/>
    </source>
</evidence>
<dbReference type="EnsemblMetazoa" id="SMAR015629-RA">
    <property type="protein sequence ID" value="SMAR015629-PA"/>
    <property type="gene ID" value="SMAR015629"/>
</dbReference>
<evidence type="ECO:0000313" key="2">
    <source>
        <dbReference type="Proteomes" id="UP000014500"/>
    </source>
</evidence>
<proteinExistence type="predicted"/>
<accession>T1JP53</accession>
<dbReference type="EMBL" id="JH431783">
    <property type="status" value="NOT_ANNOTATED_CDS"/>
    <property type="molecule type" value="Genomic_DNA"/>
</dbReference>
<protein>
    <submittedName>
        <fullName evidence="1">Uncharacterized protein</fullName>
    </submittedName>
</protein>
<dbReference type="HOGENOM" id="CLU_2471916_0_0_1"/>
<organism evidence="1 2">
    <name type="scientific">Strigamia maritima</name>
    <name type="common">European centipede</name>
    <name type="synonym">Geophilus maritimus</name>
    <dbReference type="NCBI Taxonomy" id="126957"/>
    <lineage>
        <taxon>Eukaryota</taxon>
        <taxon>Metazoa</taxon>
        <taxon>Ecdysozoa</taxon>
        <taxon>Arthropoda</taxon>
        <taxon>Myriapoda</taxon>
        <taxon>Chilopoda</taxon>
        <taxon>Pleurostigmophora</taxon>
        <taxon>Geophilomorpha</taxon>
        <taxon>Linotaeniidae</taxon>
        <taxon>Strigamia</taxon>
    </lineage>
</organism>